<dbReference type="GO" id="GO:0010124">
    <property type="term" value="P:phenylacetate catabolic process"/>
    <property type="evidence" value="ECO:0007669"/>
    <property type="project" value="TreeGrafter"/>
</dbReference>
<name>A0A9J7BUE8_9BACT</name>
<dbReference type="GO" id="GO:0006635">
    <property type="term" value="P:fatty acid beta-oxidation"/>
    <property type="evidence" value="ECO:0007669"/>
    <property type="project" value="TreeGrafter"/>
</dbReference>
<proteinExistence type="inferred from homology"/>
<dbReference type="InterPro" id="IPR050215">
    <property type="entry name" value="Thiolase-like_sf_Thiolase"/>
</dbReference>
<feature type="domain" description="Thiolase C-terminal" evidence="9">
    <location>
        <begin position="270"/>
        <end position="392"/>
    </location>
</feature>
<dbReference type="PANTHER" id="PTHR43853">
    <property type="entry name" value="3-KETOACYL-COA THIOLASE, PEROXISOMAL"/>
    <property type="match status" value="1"/>
</dbReference>
<dbReference type="EC" id="2.3.1.16" evidence="5"/>
<dbReference type="Pfam" id="PF02803">
    <property type="entry name" value="Thiolase_C"/>
    <property type="match status" value="1"/>
</dbReference>
<gene>
    <name evidence="10" type="ORF">MOP44_11265</name>
</gene>
<evidence type="ECO:0000256" key="4">
    <source>
        <dbReference type="ARBA" id="ARBA00023315"/>
    </source>
</evidence>
<comment type="pathway">
    <text evidence="1">Lipid metabolism.</text>
</comment>
<dbReference type="PROSITE" id="PS00098">
    <property type="entry name" value="THIOLASE_1"/>
    <property type="match status" value="1"/>
</dbReference>
<dbReference type="GO" id="GO:0005737">
    <property type="term" value="C:cytoplasm"/>
    <property type="evidence" value="ECO:0007669"/>
    <property type="project" value="UniProtKB-ARBA"/>
</dbReference>
<dbReference type="InterPro" id="IPR016039">
    <property type="entry name" value="Thiolase-like"/>
</dbReference>
<keyword evidence="3 7" id="KW-0808">Transferase</keyword>
<dbReference type="PIRSF" id="PIRSF000429">
    <property type="entry name" value="Ac-CoA_Ac_transf"/>
    <property type="match status" value="1"/>
</dbReference>
<dbReference type="InterPro" id="IPR020616">
    <property type="entry name" value="Thiolase_N"/>
</dbReference>
<dbReference type="PROSITE" id="PS00099">
    <property type="entry name" value="THIOLASE_3"/>
    <property type="match status" value="1"/>
</dbReference>
<dbReference type="InterPro" id="IPR020617">
    <property type="entry name" value="Thiolase_C"/>
</dbReference>
<dbReference type="PROSITE" id="PS00737">
    <property type="entry name" value="THIOLASE_2"/>
    <property type="match status" value="1"/>
</dbReference>
<feature type="domain" description="Thiolase N-terminal" evidence="8">
    <location>
        <begin position="5"/>
        <end position="261"/>
    </location>
</feature>
<keyword evidence="4 7" id="KW-0012">Acyltransferase</keyword>
<dbReference type="RefSeq" id="WP_260796138.1">
    <property type="nucleotide sequence ID" value="NZ_CP093313.1"/>
</dbReference>
<dbReference type="PANTHER" id="PTHR43853:SF21">
    <property type="entry name" value="STEROID 3-KETOACYL-COA THIOLASE"/>
    <property type="match status" value="1"/>
</dbReference>
<reference evidence="10" key="1">
    <citation type="submission" date="2021-04" db="EMBL/GenBank/DDBJ databases">
        <title>Phylogenetic analysis of Acidobacteriaceae.</title>
        <authorList>
            <person name="Qiu L."/>
            <person name="Zhang Q."/>
        </authorList>
    </citation>
    <scope>NUCLEOTIDE SEQUENCE</scope>
    <source>
        <strain evidence="10">DSM 25168</strain>
    </source>
</reference>
<evidence type="ECO:0000256" key="1">
    <source>
        <dbReference type="ARBA" id="ARBA00005189"/>
    </source>
</evidence>
<evidence type="ECO:0000313" key="10">
    <source>
        <dbReference type="EMBL" id="UWZ86499.1"/>
    </source>
</evidence>
<organism evidence="10 11">
    <name type="scientific">Occallatibacter riparius</name>
    <dbReference type="NCBI Taxonomy" id="1002689"/>
    <lineage>
        <taxon>Bacteria</taxon>
        <taxon>Pseudomonadati</taxon>
        <taxon>Acidobacteriota</taxon>
        <taxon>Terriglobia</taxon>
        <taxon>Terriglobales</taxon>
        <taxon>Acidobacteriaceae</taxon>
        <taxon>Occallatibacter</taxon>
    </lineage>
</organism>
<evidence type="ECO:0000256" key="5">
    <source>
        <dbReference type="ARBA" id="ARBA00024073"/>
    </source>
</evidence>
<accession>A0A9J7BUE8</accession>
<dbReference type="FunFam" id="3.40.47.10:FF:000010">
    <property type="entry name" value="Acetyl-CoA acetyltransferase (Thiolase)"/>
    <property type="match status" value="1"/>
</dbReference>
<dbReference type="KEGG" id="orp:MOP44_11265"/>
<dbReference type="Proteomes" id="UP001059380">
    <property type="component" value="Chromosome"/>
</dbReference>
<evidence type="ECO:0000256" key="6">
    <source>
        <dbReference type="PIRSR" id="PIRSR000429-1"/>
    </source>
</evidence>
<dbReference type="Gene3D" id="3.40.47.10">
    <property type="match status" value="1"/>
</dbReference>
<dbReference type="InterPro" id="IPR002155">
    <property type="entry name" value="Thiolase"/>
</dbReference>
<keyword evidence="11" id="KW-1185">Reference proteome</keyword>
<dbReference type="SUPFAM" id="SSF53901">
    <property type="entry name" value="Thiolase-like"/>
    <property type="match status" value="2"/>
</dbReference>
<dbReference type="AlphaFoldDB" id="A0A9J7BUE8"/>
<dbReference type="EMBL" id="CP093313">
    <property type="protein sequence ID" value="UWZ86499.1"/>
    <property type="molecule type" value="Genomic_DNA"/>
</dbReference>
<dbReference type="CDD" id="cd00751">
    <property type="entry name" value="thiolase"/>
    <property type="match status" value="1"/>
</dbReference>
<dbReference type="InterPro" id="IPR020613">
    <property type="entry name" value="Thiolase_CS"/>
</dbReference>
<evidence type="ECO:0000259" key="8">
    <source>
        <dbReference type="Pfam" id="PF00108"/>
    </source>
</evidence>
<dbReference type="NCBIfam" id="TIGR01930">
    <property type="entry name" value="AcCoA-C-Actrans"/>
    <property type="match status" value="1"/>
</dbReference>
<feature type="active site" description="Acyl-thioester intermediate" evidence="6">
    <location>
        <position position="91"/>
    </location>
</feature>
<evidence type="ECO:0000256" key="3">
    <source>
        <dbReference type="ARBA" id="ARBA00022679"/>
    </source>
</evidence>
<feature type="active site" description="Proton acceptor" evidence="6">
    <location>
        <position position="349"/>
    </location>
</feature>
<dbReference type="InterPro" id="IPR020615">
    <property type="entry name" value="Thiolase_acyl_enz_int_AS"/>
</dbReference>
<dbReference type="GO" id="GO:0003988">
    <property type="term" value="F:acetyl-CoA C-acyltransferase activity"/>
    <property type="evidence" value="ECO:0007669"/>
    <property type="project" value="UniProtKB-EC"/>
</dbReference>
<evidence type="ECO:0000256" key="2">
    <source>
        <dbReference type="ARBA" id="ARBA00010982"/>
    </source>
</evidence>
<dbReference type="InterPro" id="IPR020610">
    <property type="entry name" value="Thiolase_AS"/>
</dbReference>
<feature type="active site" description="Proton acceptor" evidence="6">
    <location>
        <position position="379"/>
    </location>
</feature>
<protein>
    <recommendedName>
        <fullName evidence="5">acetyl-CoA C-acyltransferase</fullName>
        <ecNumber evidence="5">2.3.1.16</ecNumber>
    </recommendedName>
</protein>
<evidence type="ECO:0000259" key="9">
    <source>
        <dbReference type="Pfam" id="PF02803"/>
    </source>
</evidence>
<evidence type="ECO:0000256" key="7">
    <source>
        <dbReference type="RuleBase" id="RU003557"/>
    </source>
</evidence>
<sequence>MPEAVVVSAVRTPVGRAPKGTLATTRPDDLAAVALSAALERAPGLDKAEVEDVILGCAQPEGEAGFNMARFAALRAGLPIEVPGVTVNRLCSSGLEAIALADMRIRAGGDKVVLAGGAESMSMIPMGGAKPSPNPWLAENYPASLLTMGLTAERVAKHYNVSREDQDAFALRSHQKAVAAQEAGRFADEIVPVPVTIASPTEKAGKPRVEEKMFAADEGPRADTSAEALARLKPVFHAQGTVTAGNSSQTSDGAAAVVLMESVRAKELGLKPRARLVSYAATGCLPEEMGVGPIYAIPKALKMAGLKLEDIDLIELNEAFAAQSLAVIRTLGIDPERVNVNGGAIALGHPLGCTGAKLTATLLAEMERRAARYGMVTMCVGGGMGAAGIFERLS</sequence>
<evidence type="ECO:0000313" key="11">
    <source>
        <dbReference type="Proteomes" id="UP001059380"/>
    </source>
</evidence>
<dbReference type="Pfam" id="PF00108">
    <property type="entry name" value="Thiolase_N"/>
    <property type="match status" value="1"/>
</dbReference>
<comment type="similarity">
    <text evidence="2 7">Belongs to the thiolase-like superfamily. Thiolase family.</text>
</comment>